<dbReference type="PATRIC" id="fig|1348663.4.peg.4358"/>
<keyword evidence="8" id="KW-1185">Reference proteome</keyword>
<dbReference type="EMBL" id="JNBY01000094">
    <property type="protein sequence ID" value="KDN83868.1"/>
    <property type="molecule type" value="Genomic_DNA"/>
</dbReference>
<dbReference type="Gene3D" id="3.30.43.10">
    <property type="entry name" value="Uridine Diphospho-n-acetylenolpyruvylglucosamine Reductase, domain 2"/>
    <property type="match status" value="1"/>
</dbReference>
<dbReference type="InterPro" id="IPR036318">
    <property type="entry name" value="FAD-bd_PCMH-like_sf"/>
</dbReference>
<dbReference type="GO" id="GO:0071949">
    <property type="term" value="F:FAD binding"/>
    <property type="evidence" value="ECO:0007669"/>
    <property type="project" value="InterPro"/>
</dbReference>
<dbReference type="InterPro" id="IPR006094">
    <property type="entry name" value="Oxid_FAD_bind_N"/>
</dbReference>
<dbReference type="GO" id="GO:0016491">
    <property type="term" value="F:oxidoreductase activity"/>
    <property type="evidence" value="ECO:0007669"/>
    <property type="project" value="UniProtKB-KW"/>
</dbReference>
<dbReference type="AlphaFoldDB" id="A0A066YQP0"/>
<dbReference type="Gene3D" id="3.40.462.20">
    <property type="match status" value="1"/>
</dbReference>
<dbReference type="Pfam" id="PF01565">
    <property type="entry name" value="FAD_binding_4"/>
    <property type="match status" value="1"/>
</dbReference>
<evidence type="ECO:0000256" key="2">
    <source>
        <dbReference type="ARBA" id="ARBA00005466"/>
    </source>
</evidence>
<dbReference type="Gene3D" id="3.30.465.10">
    <property type="match status" value="1"/>
</dbReference>
<evidence type="ECO:0000256" key="5">
    <source>
        <dbReference type="ARBA" id="ARBA00023002"/>
    </source>
</evidence>
<dbReference type="InterPro" id="IPR050416">
    <property type="entry name" value="FAD-linked_Oxidoreductase"/>
</dbReference>
<comment type="cofactor">
    <cofactor evidence="1">
        <name>FAD</name>
        <dbReference type="ChEBI" id="CHEBI:57692"/>
    </cofactor>
</comment>
<feature type="domain" description="FAD-binding PCMH-type" evidence="6">
    <location>
        <begin position="72"/>
        <end position="240"/>
    </location>
</feature>
<evidence type="ECO:0000256" key="1">
    <source>
        <dbReference type="ARBA" id="ARBA00001974"/>
    </source>
</evidence>
<name>A0A066YQP0_9ACTN</name>
<dbReference type="PROSITE" id="PS51387">
    <property type="entry name" value="FAD_PCMH"/>
    <property type="match status" value="1"/>
</dbReference>
<dbReference type="SUPFAM" id="SSF56176">
    <property type="entry name" value="FAD-binding/transporter-associated domain-like"/>
    <property type="match status" value="1"/>
</dbReference>
<dbReference type="Proteomes" id="UP000027178">
    <property type="component" value="Unassembled WGS sequence"/>
</dbReference>
<accession>A0A066YQP0</accession>
<evidence type="ECO:0000313" key="8">
    <source>
        <dbReference type="Proteomes" id="UP000027178"/>
    </source>
</evidence>
<dbReference type="RefSeq" id="WP_035865206.1">
    <property type="nucleotide sequence ID" value="NZ_KK853997.1"/>
</dbReference>
<dbReference type="eggNOG" id="COG0277">
    <property type="taxonomic scope" value="Bacteria"/>
</dbReference>
<keyword evidence="3" id="KW-0285">Flavoprotein</keyword>
<dbReference type="InterPro" id="IPR006311">
    <property type="entry name" value="TAT_signal"/>
</dbReference>
<dbReference type="InterPro" id="IPR016167">
    <property type="entry name" value="FAD-bd_PCMH_sub1"/>
</dbReference>
<organism evidence="7 8">
    <name type="scientific">Kitasatospora cheerisanensis KCTC 2395</name>
    <dbReference type="NCBI Taxonomy" id="1348663"/>
    <lineage>
        <taxon>Bacteria</taxon>
        <taxon>Bacillati</taxon>
        <taxon>Actinomycetota</taxon>
        <taxon>Actinomycetes</taxon>
        <taxon>Kitasatosporales</taxon>
        <taxon>Streptomycetaceae</taxon>
        <taxon>Kitasatospora</taxon>
    </lineage>
</organism>
<comment type="caution">
    <text evidence="7">The sequence shown here is derived from an EMBL/GenBank/DDBJ whole genome shotgun (WGS) entry which is preliminary data.</text>
</comment>
<evidence type="ECO:0000256" key="4">
    <source>
        <dbReference type="ARBA" id="ARBA00022827"/>
    </source>
</evidence>
<comment type="similarity">
    <text evidence="2">Belongs to the oxygen-dependent FAD-linked oxidoreductase family.</text>
</comment>
<reference evidence="7 8" key="1">
    <citation type="submission" date="2014-05" db="EMBL/GenBank/DDBJ databases">
        <title>Draft Genome Sequence of Kitasatospora cheerisanensis KCTC 2395.</title>
        <authorList>
            <person name="Nam D.H."/>
        </authorList>
    </citation>
    <scope>NUCLEOTIDE SEQUENCE [LARGE SCALE GENOMIC DNA]</scope>
    <source>
        <strain evidence="7 8">KCTC 2395</strain>
    </source>
</reference>
<dbReference type="PANTHER" id="PTHR42973">
    <property type="entry name" value="BINDING OXIDOREDUCTASE, PUTATIVE (AFU_ORTHOLOGUE AFUA_1G17690)-RELATED"/>
    <property type="match status" value="1"/>
</dbReference>
<dbReference type="InterPro" id="IPR012951">
    <property type="entry name" value="BBE"/>
</dbReference>
<dbReference type="InterPro" id="IPR016169">
    <property type="entry name" value="FAD-bd_PCMH_sub2"/>
</dbReference>
<keyword evidence="5" id="KW-0560">Oxidoreductase</keyword>
<sequence length="513" mass="53033">MISRRNVLLAGAGAAALTGLSVTPGQAAAPRRPRTAGAVPWSRLDDAMQGRLVLPSQPEYALARQLDLGQFDAANPQAVAYCANPADVAACLRFAQAAGLPFAVRAGGHSGAGYSTSTGLVVDVTGLDQVAVGTGTVTVGGGAQGVDVVNALAPYGLAVPGGYCPTVGVGGYYQGGGMGALTRSVGLGSDRLVSAQVVLADGRSVTASPNCHSDLFWALRGGGGGNFGVVTSYELEPSPVTQLGFVRLPWAWDKAVDVLDGFAHWLVDAPRTVGAALLVELPDAAPGNAPVPAVYLLSTGTATELDAEAARLIAMVGSAPQSRPAAAMMPYRTAMMALYGCAAYTTDQCHRSDNTTGGMLPRQEFGMVRSRMFGAPPSRAMWAQVVALFETERLAGHTRALEIWPFNGAAQDAAPSDTAFVHRSTLLSISFLAAIRTAAAADAAGCAAAKRFADAGFAVIDPESSGATYQNFTDAALTDWRQAYYGANYARLVRIKQSYDPYRAFSFGQAIGA</sequence>
<proteinExistence type="inferred from homology"/>
<protein>
    <recommendedName>
        <fullName evidence="6">FAD-binding PCMH-type domain-containing protein</fullName>
    </recommendedName>
</protein>
<keyword evidence="4" id="KW-0274">FAD</keyword>
<evidence type="ECO:0000256" key="3">
    <source>
        <dbReference type="ARBA" id="ARBA00022630"/>
    </source>
</evidence>
<evidence type="ECO:0000313" key="7">
    <source>
        <dbReference type="EMBL" id="KDN83868.1"/>
    </source>
</evidence>
<gene>
    <name evidence="7" type="ORF">KCH_45170</name>
</gene>
<dbReference type="HOGENOM" id="CLU_018354_10_2_11"/>
<dbReference type="PANTHER" id="PTHR42973:SF39">
    <property type="entry name" value="FAD-BINDING PCMH-TYPE DOMAIN-CONTAINING PROTEIN"/>
    <property type="match status" value="1"/>
</dbReference>
<dbReference type="Pfam" id="PF08031">
    <property type="entry name" value="BBE"/>
    <property type="match status" value="1"/>
</dbReference>
<evidence type="ECO:0000259" key="6">
    <source>
        <dbReference type="PROSITE" id="PS51387"/>
    </source>
</evidence>
<dbReference type="PROSITE" id="PS51318">
    <property type="entry name" value="TAT"/>
    <property type="match status" value="1"/>
</dbReference>
<dbReference type="InterPro" id="IPR016166">
    <property type="entry name" value="FAD-bd_PCMH"/>
</dbReference>